<name>A0A7R9J2B2_TIMCA</name>
<reference evidence="1" key="1">
    <citation type="submission" date="2020-11" db="EMBL/GenBank/DDBJ databases">
        <authorList>
            <person name="Tran Van P."/>
        </authorList>
    </citation>
    <scope>NUCLEOTIDE SEQUENCE</scope>
</reference>
<dbReference type="EMBL" id="OE180292">
    <property type="protein sequence ID" value="CAD7570994.1"/>
    <property type="molecule type" value="Genomic_DNA"/>
</dbReference>
<dbReference type="AlphaFoldDB" id="A0A7R9J2B2"/>
<evidence type="ECO:0000313" key="1">
    <source>
        <dbReference type="EMBL" id="CAD7570994.1"/>
    </source>
</evidence>
<accession>A0A7R9J2B2</accession>
<sequence>MYKKSLCDFPALCGVALQVTLTSERPRSSSRDFGNPPNECLPCRGRGESPCRSQIRSSFIFATAFKKPRTVEDLILEKVYPHLRGEKERVENHLGKTSPSSLNRDSNLDLSILGSLVQHKTSALANYATEHEGVCIERTVQSLDRWTKLTLSPGRSSRY</sequence>
<proteinExistence type="predicted"/>
<organism evidence="1">
    <name type="scientific">Timema californicum</name>
    <name type="common">California timema</name>
    <name type="synonym">Walking stick</name>
    <dbReference type="NCBI Taxonomy" id="61474"/>
    <lineage>
        <taxon>Eukaryota</taxon>
        <taxon>Metazoa</taxon>
        <taxon>Ecdysozoa</taxon>
        <taxon>Arthropoda</taxon>
        <taxon>Hexapoda</taxon>
        <taxon>Insecta</taxon>
        <taxon>Pterygota</taxon>
        <taxon>Neoptera</taxon>
        <taxon>Polyneoptera</taxon>
        <taxon>Phasmatodea</taxon>
        <taxon>Timematodea</taxon>
        <taxon>Timematoidea</taxon>
        <taxon>Timematidae</taxon>
        <taxon>Timema</taxon>
    </lineage>
</organism>
<protein>
    <submittedName>
        <fullName evidence="1">(California timema) hypothetical protein</fullName>
    </submittedName>
</protein>
<gene>
    <name evidence="1" type="ORF">TCMB3V08_LOCUS3681</name>
</gene>